<dbReference type="PANTHER" id="PTHR30543">
    <property type="entry name" value="CHROMATE REDUCTASE"/>
    <property type="match status" value="1"/>
</dbReference>
<evidence type="ECO:0000313" key="2">
    <source>
        <dbReference type="EMBL" id="OZG50380.1"/>
    </source>
</evidence>
<dbReference type="PANTHER" id="PTHR30543:SF21">
    <property type="entry name" value="NAD(P)H-DEPENDENT FMN REDUCTASE LOT6"/>
    <property type="match status" value="1"/>
</dbReference>
<dbReference type="GO" id="GO:0016491">
    <property type="term" value="F:oxidoreductase activity"/>
    <property type="evidence" value="ECO:0007669"/>
    <property type="project" value="InterPro"/>
</dbReference>
<organism evidence="2 3">
    <name type="scientific">Bombiscardovia coagulans</name>
    <dbReference type="NCBI Taxonomy" id="686666"/>
    <lineage>
        <taxon>Bacteria</taxon>
        <taxon>Bacillati</taxon>
        <taxon>Actinomycetota</taxon>
        <taxon>Actinomycetes</taxon>
        <taxon>Bifidobacteriales</taxon>
        <taxon>Bifidobacteriaceae</taxon>
        <taxon>Bombiscardovia</taxon>
    </lineage>
</organism>
<comment type="caution">
    <text evidence="2">The sequence shown here is derived from an EMBL/GenBank/DDBJ whole genome shotgun (WGS) entry which is preliminary data.</text>
</comment>
<dbReference type="OrthoDB" id="9812295at2"/>
<dbReference type="EMBL" id="MWWS01000004">
    <property type="protein sequence ID" value="OZG50380.1"/>
    <property type="molecule type" value="Genomic_DNA"/>
</dbReference>
<dbReference type="Proteomes" id="UP000216004">
    <property type="component" value="Unassembled WGS sequence"/>
</dbReference>
<dbReference type="RefSeq" id="WP_094722863.1">
    <property type="nucleotide sequence ID" value="NZ_MWWS01000004.1"/>
</dbReference>
<dbReference type="InterPro" id="IPR005025">
    <property type="entry name" value="FMN_Rdtase-like_dom"/>
</dbReference>
<dbReference type="GO" id="GO:0005829">
    <property type="term" value="C:cytosol"/>
    <property type="evidence" value="ECO:0007669"/>
    <property type="project" value="TreeGrafter"/>
</dbReference>
<dbReference type="SUPFAM" id="SSF52218">
    <property type="entry name" value="Flavoproteins"/>
    <property type="match status" value="1"/>
</dbReference>
<protein>
    <submittedName>
        <fullName evidence="2">FMN reductase</fullName>
    </submittedName>
</protein>
<dbReference type="AlphaFoldDB" id="A0A261EU45"/>
<dbReference type="Pfam" id="PF03358">
    <property type="entry name" value="FMN_red"/>
    <property type="match status" value="1"/>
</dbReference>
<keyword evidence="3" id="KW-1185">Reference proteome</keyword>
<sequence>MTTIAVFVGSLRKESFNKKLAQGIERQLPEGVKFEYADLDLPLYNQDNEDVLPAKVQALKQLVERADGVLFVTPEYNRGYPGVLKNAIDWASRPWGQSSFAGKPAAIVGASSGGLGTSQAQAALRNVALFLDMKLMGQPEVYFNSSTGLDQQGNIADNSVEFIHGYAQTFAKFVEANR</sequence>
<name>A0A261EU45_9BIFI</name>
<proteinExistence type="predicted"/>
<gene>
    <name evidence="2" type="ORF">BOCO_0897</name>
</gene>
<feature type="domain" description="NADPH-dependent FMN reductase-like" evidence="1">
    <location>
        <begin position="3"/>
        <end position="146"/>
    </location>
</feature>
<evidence type="ECO:0000259" key="1">
    <source>
        <dbReference type="Pfam" id="PF03358"/>
    </source>
</evidence>
<dbReference type="InterPro" id="IPR050712">
    <property type="entry name" value="NAD(P)H-dep_reductase"/>
</dbReference>
<dbReference type="InterPro" id="IPR029039">
    <property type="entry name" value="Flavoprotein-like_sf"/>
</dbReference>
<accession>A0A261EU45</accession>
<reference evidence="2 3" key="1">
    <citation type="journal article" date="2017" name="BMC Genomics">
        <title>Comparative genomic and phylogenomic analyses of the Bifidobacteriaceae family.</title>
        <authorList>
            <person name="Lugli G.A."/>
            <person name="Milani C."/>
            <person name="Turroni F."/>
            <person name="Duranti S."/>
            <person name="Mancabelli L."/>
            <person name="Mangifesta M."/>
            <person name="Ferrario C."/>
            <person name="Modesto M."/>
            <person name="Mattarelli P."/>
            <person name="Jiri K."/>
            <person name="van Sinderen D."/>
            <person name="Ventura M."/>
        </authorList>
    </citation>
    <scope>NUCLEOTIDE SEQUENCE [LARGE SCALE GENOMIC DNA]</scope>
    <source>
        <strain evidence="2 3">DSM 22924</strain>
    </source>
</reference>
<dbReference type="Gene3D" id="3.40.50.360">
    <property type="match status" value="1"/>
</dbReference>
<evidence type="ECO:0000313" key="3">
    <source>
        <dbReference type="Proteomes" id="UP000216004"/>
    </source>
</evidence>
<dbReference type="GO" id="GO:0010181">
    <property type="term" value="F:FMN binding"/>
    <property type="evidence" value="ECO:0007669"/>
    <property type="project" value="TreeGrafter"/>
</dbReference>